<keyword evidence="3 6" id="KW-0489">Methyltransferase</keyword>
<dbReference type="PANTHER" id="PTHR11265">
    <property type="entry name" value="S-ADENOSYL-METHYLTRANSFERASE MRAW"/>
    <property type="match status" value="1"/>
</dbReference>
<dbReference type="SUPFAM" id="SSF81799">
    <property type="entry name" value="Putative methyltransferase TM0872, insert domain"/>
    <property type="match status" value="1"/>
</dbReference>
<dbReference type="EC" id="2.1.1.199" evidence="6"/>
<dbReference type="InterPro" id="IPR023397">
    <property type="entry name" value="SAM-dep_MeTrfase_MraW_recog"/>
</dbReference>
<keyword evidence="5 6" id="KW-0949">S-adenosyl-L-methionine</keyword>
<organism evidence="7 8">
    <name type="scientific">Candidatus Liberibacter asiaticus str. gxpsy</name>
    <dbReference type="NCBI Taxonomy" id="1174529"/>
    <lineage>
        <taxon>Bacteria</taxon>
        <taxon>Pseudomonadati</taxon>
        <taxon>Pseudomonadota</taxon>
        <taxon>Alphaproteobacteria</taxon>
        <taxon>Hyphomicrobiales</taxon>
        <taxon>Rhizobiaceae</taxon>
        <taxon>Liberibacter</taxon>
    </lineage>
</organism>
<comment type="similarity">
    <text evidence="1 6">Belongs to the methyltransferase superfamily. RsmH family.</text>
</comment>
<feature type="binding site" evidence="6">
    <location>
        <position position="100"/>
    </location>
    <ligand>
        <name>S-adenosyl-L-methionine</name>
        <dbReference type="ChEBI" id="CHEBI:59789"/>
    </ligand>
</feature>
<dbReference type="NCBIfam" id="TIGR00006">
    <property type="entry name" value="16S rRNA (cytosine(1402)-N(4))-methyltransferase RsmH"/>
    <property type="match status" value="1"/>
</dbReference>
<comment type="function">
    <text evidence="6">Specifically methylates the N4 position of cytidine in position 1402 (C1402) of 16S rRNA.</text>
</comment>
<reference evidence="7 8" key="1">
    <citation type="journal article" date="2013" name="Genome Announc.">
        <title>Complete Genome Sequence of a Chinese Strain of 'Candidatus Liberibacter asiaticus'.</title>
        <authorList>
            <person name="Lin H."/>
            <person name="Han C.S."/>
            <person name="Liu B."/>
            <person name="Lou B."/>
            <person name="Bai X."/>
            <person name="Deng C."/>
            <person name="Civerolo E.L."/>
            <person name="Gupta G."/>
        </authorList>
    </citation>
    <scope>NUCLEOTIDE SEQUENCE [LARGE SCALE GENOMIC DNA]</scope>
    <source>
        <strain evidence="8">gxpsy</strain>
    </source>
</reference>
<proteinExistence type="inferred from homology"/>
<dbReference type="InterPro" id="IPR002903">
    <property type="entry name" value="RsmH"/>
</dbReference>
<evidence type="ECO:0000256" key="4">
    <source>
        <dbReference type="ARBA" id="ARBA00022679"/>
    </source>
</evidence>
<dbReference type="InterPro" id="IPR029063">
    <property type="entry name" value="SAM-dependent_MTases_sf"/>
</dbReference>
<dbReference type="HAMAP" id="MF_01007">
    <property type="entry name" value="16SrRNA_methyltr_H"/>
    <property type="match status" value="1"/>
</dbReference>
<evidence type="ECO:0000256" key="5">
    <source>
        <dbReference type="ARBA" id="ARBA00022691"/>
    </source>
</evidence>
<feature type="binding site" evidence="6">
    <location>
        <begin position="56"/>
        <end position="58"/>
    </location>
    <ligand>
        <name>S-adenosyl-L-methionine</name>
        <dbReference type="ChEBI" id="CHEBI:59789"/>
    </ligand>
</feature>
<name>A0ABM5NGS5_LIBAS</name>
<dbReference type="EMBL" id="CP004005">
    <property type="protein sequence ID" value="AGH17341.1"/>
    <property type="molecule type" value="Genomic_DNA"/>
</dbReference>
<dbReference type="Proteomes" id="UP000011820">
    <property type="component" value="Chromosome"/>
</dbReference>
<protein>
    <recommendedName>
        <fullName evidence="6">Ribosomal RNA small subunit methyltransferase H</fullName>
        <ecNumber evidence="6">2.1.1.199</ecNumber>
    </recommendedName>
    <alternativeName>
        <fullName evidence="6">16S rRNA m(4)C1402 methyltransferase</fullName>
    </alternativeName>
    <alternativeName>
        <fullName evidence="6">rRNA (cytosine-N(4)-)-methyltransferase RsmH</fullName>
    </alternativeName>
</protein>
<dbReference type="Gene3D" id="3.40.50.150">
    <property type="entry name" value="Vaccinia Virus protein VP39"/>
    <property type="match status" value="1"/>
</dbReference>
<keyword evidence="2 6" id="KW-0698">rRNA processing</keyword>
<dbReference type="PANTHER" id="PTHR11265:SF0">
    <property type="entry name" value="12S RRNA N4-METHYLCYTIDINE METHYLTRANSFERASE"/>
    <property type="match status" value="1"/>
</dbReference>
<comment type="subcellular location">
    <subcellularLocation>
        <location evidence="6">Cytoplasm</location>
    </subcellularLocation>
</comment>
<dbReference type="Pfam" id="PF01795">
    <property type="entry name" value="Methyltransf_5"/>
    <property type="match status" value="1"/>
</dbReference>
<evidence type="ECO:0000313" key="7">
    <source>
        <dbReference type="EMBL" id="AGH17341.1"/>
    </source>
</evidence>
<keyword evidence="8" id="KW-1185">Reference proteome</keyword>
<dbReference type="Gene3D" id="1.10.150.170">
    <property type="entry name" value="Putative methyltransferase TM0872, insert domain"/>
    <property type="match status" value="1"/>
</dbReference>
<sequence>MKDTLGYTMESKSCKTMSSAIHHTIGDHVPVLLEKVIALLNPAPGKVILDATFGAGGYSRSFCKMGSNVIALDRDPFAVSCGQETMRDYKEQFSLFQATFSQLQDYVPDKGVDGVVFDLGVSSMQIDCGDRGFSFQKSGPLDMRMSCSGISASDVVNQANVKDLTRILGILGEEKQASRIAHAIVKRRQSAPFQTTQDLSSLIQKTVYFSKNNRIHPATRSFQALRIFVNNEIEELAQGLRSAEKALKAGGLLIVVSFHSLEDRLVKKFFASRSGKVMAVRHMIPSNAHPAVFQSITKKVVVPTQEDVAFNRRSRSAKLRAGMRTVERSIEDDSFVHLPRLPTLSQFRG</sequence>
<gene>
    <name evidence="6" type="primary">rsmH</name>
    <name evidence="7" type="ORF">WSI_04865</name>
</gene>
<evidence type="ECO:0000256" key="2">
    <source>
        <dbReference type="ARBA" id="ARBA00022552"/>
    </source>
</evidence>
<dbReference type="PIRSF" id="PIRSF004486">
    <property type="entry name" value="MraW"/>
    <property type="match status" value="1"/>
</dbReference>
<evidence type="ECO:0000256" key="1">
    <source>
        <dbReference type="ARBA" id="ARBA00010396"/>
    </source>
</evidence>
<accession>A0ABM5NGS5</accession>
<evidence type="ECO:0000256" key="3">
    <source>
        <dbReference type="ARBA" id="ARBA00022603"/>
    </source>
</evidence>
<evidence type="ECO:0000256" key="6">
    <source>
        <dbReference type="HAMAP-Rule" id="MF_01007"/>
    </source>
</evidence>
<keyword evidence="4 6" id="KW-0808">Transferase</keyword>
<evidence type="ECO:0000313" key="8">
    <source>
        <dbReference type="Proteomes" id="UP000011820"/>
    </source>
</evidence>
<dbReference type="SUPFAM" id="SSF53335">
    <property type="entry name" value="S-adenosyl-L-methionine-dependent methyltransferases"/>
    <property type="match status" value="1"/>
</dbReference>
<feature type="binding site" evidence="6">
    <location>
        <position position="118"/>
    </location>
    <ligand>
        <name>S-adenosyl-L-methionine</name>
        <dbReference type="ChEBI" id="CHEBI:59789"/>
    </ligand>
</feature>
<feature type="binding site" evidence="6">
    <location>
        <position position="73"/>
    </location>
    <ligand>
        <name>S-adenosyl-L-methionine</name>
        <dbReference type="ChEBI" id="CHEBI:59789"/>
    </ligand>
</feature>
<keyword evidence="6" id="KW-0963">Cytoplasm</keyword>
<comment type="catalytic activity">
    <reaction evidence="6">
        <text>cytidine(1402) in 16S rRNA + S-adenosyl-L-methionine = N(4)-methylcytidine(1402) in 16S rRNA + S-adenosyl-L-homocysteine + H(+)</text>
        <dbReference type="Rhea" id="RHEA:42928"/>
        <dbReference type="Rhea" id="RHEA-COMP:10286"/>
        <dbReference type="Rhea" id="RHEA-COMP:10287"/>
        <dbReference type="ChEBI" id="CHEBI:15378"/>
        <dbReference type="ChEBI" id="CHEBI:57856"/>
        <dbReference type="ChEBI" id="CHEBI:59789"/>
        <dbReference type="ChEBI" id="CHEBI:74506"/>
        <dbReference type="ChEBI" id="CHEBI:82748"/>
        <dbReference type="EC" id="2.1.1.199"/>
    </reaction>
</comment>
<feature type="binding site" evidence="6">
    <location>
        <position position="125"/>
    </location>
    <ligand>
        <name>S-adenosyl-L-methionine</name>
        <dbReference type="ChEBI" id="CHEBI:59789"/>
    </ligand>
</feature>